<keyword evidence="1" id="KW-1185">Reference proteome</keyword>
<dbReference type="Proteomes" id="UP000694871">
    <property type="component" value="Unplaced"/>
</dbReference>
<proteinExistence type="predicted"/>
<protein>
    <submittedName>
        <fullName evidence="2">Verrucotoxin subunit beta-like</fullName>
    </submittedName>
</protein>
<reference evidence="2" key="1">
    <citation type="submission" date="2025-08" db="UniProtKB">
        <authorList>
            <consortium name="RefSeq"/>
        </authorList>
    </citation>
    <scope>IDENTIFICATION</scope>
</reference>
<gene>
    <name evidence="2" type="primary">LOC107123531</name>
</gene>
<dbReference type="PANTHER" id="PTHR31594">
    <property type="entry name" value="AIG1-TYPE G DOMAIN-CONTAINING PROTEIN"/>
    <property type="match status" value="1"/>
</dbReference>
<organism evidence="1 2">
    <name type="scientific">Gekko japonicus</name>
    <name type="common">Schlegel's Japanese gecko</name>
    <dbReference type="NCBI Taxonomy" id="146911"/>
    <lineage>
        <taxon>Eukaryota</taxon>
        <taxon>Metazoa</taxon>
        <taxon>Chordata</taxon>
        <taxon>Craniata</taxon>
        <taxon>Vertebrata</taxon>
        <taxon>Euteleostomi</taxon>
        <taxon>Lepidosauria</taxon>
        <taxon>Squamata</taxon>
        <taxon>Bifurcata</taxon>
        <taxon>Gekkota</taxon>
        <taxon>Gekkonidae</taxon>
        <taxon>Gekkoninae</taxon>
        <taxon>Gekko</taxon>
    </lineage>
</organism>
<evidence type="ECO:0000313" key="2">
    <source>
        <dbReference type="RefSeq" id="XP_015282269.1"/>
    </source>
</evidence>
<dbReference type="RefSeq" id="XP_015282269.1">
    <property type="nucleotide sequence ID" value="XM_015426783.1"/>
</dbReference>
<dbReference type="GeneID" id="107123531"/>
<accession>A0ABM1L8I2</accession>
<dbReference type="PANTHER" id="PTHR31594:SF16">
    <property type="entry name" value="SI:CH211-281L24.3"/>
    <property type="match status" value="1"/>
</dbReference>
<sequence length="130" mass="14534">MAKMETLALQREVQLGMLYDCCKDALLPGSPLWIENTLGKNIHLQPNPSTESSIIESDTLQDKMAALKVPEWPKASLLCGLLEPRGAAQYLQDSESSRRQAHVALLYSVTTKRKQIDVTKLPDLEDCFSF</sequence>
<evidence type="ECO:0000313" key="1">
    <source>
        <dbReference type="Proteomes" id="UP000694871"/>
    </source>
</evidence>
<name>A0ABM1L8I2_GEKJA</name>
<dbReference type="InterPro" id="IPR052090">
    <property type="entry name" value="Cytolytic_pore-forming_toxin"/>
</dbReference>